<evidence type="ECO:0000313" key="1">
    <source>
        <dbReference type="EMBL" id="KAI3734793.1"/>
    </source>
</evidence>
<comment type="caution">
    <text evidence="1">The sequence shown here is derived from an EMBL/GenBank/DDBJ whole genome shotgun (WGS) entry which is preliminary data.</text>
</comment>
<dbReference type="EMBL" id="CM042050">
    <property type="protein sequence ID" value="KAI3734793.1"/>
    <property type="molecule type" value="Genomic_DNA"/>
</dbReference>
<evidence type="ECO:0000313" key="2">
    <source>
        <dbReference type="Proteomes" id="UP001055879"/>
    </source>
</evidence>
<protein>
    <submittedName>
        <fullName evidence="1">Uncharacterized protein</fullName>
    </submittedName>
</protein>
<reference evidence="2" key="1">
    <citation type="journal article" date="2022" name="Mol. Ecol. Resour.">
        <title>The genomes of chicory, endive, great burdock and yacon provide insights into Asteraceae palaeo-polyploidization history and plant inulin production.</title>
        <authorList>
            <person name="Fan W."/>
            <person name="Wang S."/>
            <person name="Wang H."/>
            <person name="Wang A."/>
            <person name="Jiang F."/>
            <person name="Liu H."/>
            <person name="Zhao H."/>
            <person name="Xu D."/>
            <person name="Zhang Y."/>
        </authorList>
    </citation>
    <scope>NUCLEOTIDE SEQUENCE [LARGE SCALE GENOMIC DNA]</scope>
    <source>
        <strain evidence="2">cv. Niubang</strain>
    </source>
</reference>
<accession>A0ACB9CKU6</accession>
<gene>
    <name evidence="1" type="ORF">L6452_14272</name>
</gene>
<proteinExistence type="predicted"/>
<organism evidence="1 2">
    <name type="scientific">Arctium lappa</name>
    <name type="common">Greater burdock</name>
    <name type="synonym">Lappa major</name>
    <dbReference type="NCBI Taxonomy" id="4217"/>
    <lineage>
        <taxon>Eukaryota</taxon>
        <taxon>Viridiplantae</taxon>
        <taxon>Streptophyta</taxon>
        <taxon>Embryophyta</taxon>
        <taxon>Tracheophyta</taxon>
        <taxon>Spermatophyta</taxon>
        <taxon>Magnoliopsida</taxon>
        <taxon>eudicotyledons</taxon>
        <taxon>Gunneridae</taxon>
        <taxon>Pentapetalae</taxon>
        <taxon>asterids</taxon>
        <taxon>campanulids</taxon>
        <taxon>Asterales</taxon>
        <taxon>Asteraceae</taxon>
        <taxon>Carduoideae</taxon>
        <taxon>Cardueae</taxon>
        <taxon>Arctiinae</taxon>
        <taxon>Arctium</taxon>
    </lineage>
</organism>
<dbReference type="Proteomes" id="UP001055879">
    <property type="component" value="Linkage Group LG04"/>
</dbReference>
<name>A0ACB9CKU6_ARCLA</name>
<sequence length="106" mass="11922">MHPKRVRKPSQRISLNTAFSTFTNTADDPVLLDEDDSNDSPVTVRVNEDHRLRRVRNRVIEDNGSSPLSHEGNGSASVVELGTNASMSSRRDRKRKGNLLNQVHFL</sequence>
<reference evidence="1 2" key="2">
    <citation type="journal article" date="2022" name="Mol. Ecol. Resour.">
        <title>The genomes of chicory, endive, great burdock and yacon provide insights into Asteraceae paleo-polyploidization history and plant inulin production.</title>
        <authorList>
            <person name="Fan W."/>
            <person name="Wang S."/>
            <person name="Wang H."/>
            <person name="Wang A."/>
            <person name="Jiang F."/>
            <person name="Liu H."/>
            <person name="Zhao H."/>
            <person name="Xu D."/>
            <person name="Zhang Y."/>
        </authorList>
    </citation>
    <scope>NUCLEOTIDE SEQUENCE [LARGE SCALE GENOMIC DNA]</scope>
    <source>
        <strain evidence="2">cv. Niubang</strain>
    </source>
</reference>
<keyword evidence="2" id="KW-1185">Reference proteome</keyword>